<dbReference type="AlphaFoldDB" id="A0A0D0DEK3"/>
<protein>
    <recommendedName>
        <fullName evidence="3">Tc1-like transposase DDE domain-containing protein</fullName>
    </recommendedName>
</protein>
<proteinExistence type="predicted"/>
<evidence type="ECO:0000313" key="2">
    <source>
        <dbReference type="Proteomes" id="UP000054538"/>
    </source>
</evidence>
<keyword evidence="2" id="KW-1185">Reference proteome</keyword>
<dbReference type="OrthoDB" id="2449121at2759"/>
<reference evidence="2" key="2">
    <citation type="submission" date="2015-01" db="EMBL/GenBank/DDBJ databases">
        <title>Evolutionary Origins and Diversification of the Mycorrhizal Mutualists.</title>
        <authorList>
            <consortium name="DOE Joint Genome Institute"/>
            <consortium name="Mycorrhizal Genomics Consortium"/>
            <person name="Kohler A."/>
            <person name="Kuo A."/>
            <person name="Nagy L.G."/>
            <person name="Floudas D."/>
            <person name="Copeland A."/>
            <person name="Barry K.W."/>
            <person name="Cichocki N."/>
            <person name="Veneault-Fourrey C."/>
            <person name="LaButti K."/>
            <person name="Lindquist E.A."/>
            <person name="Lipzen A."/>
            <person name="Lundell T."/>
            <person name="Morin E."/>
            <person name="Murat C."/>
            <person name="Riley R."/>
            <person name="Ohm R."/>
            <person name="Sun H."/>
            <person name="Tunlid A."/>
            <person name="Henrissat B."/>
            <person name="Grigoriev I.V."/>
            <person name="Hibbett D.S."/>
            <person name="Martin F."/>
        </authorList>
    </citation>
    <scope>NUCLEOTIDE SEQUENCE [LARGE SCALE GENOMIC DNA]</scope>
    <source>
        <strain evidence="2">Ve08.2h10</strain>
    </source>
</reference>
<dbReference type="Proteomes" id="UP000054538">
    <property type="component" value="Unassembled WGS sequence"/>
</dbReference>
<feature type="non-terminal residue" evidence="1">
    <location>
        <position position="1"/>
    </location>
</feature>
<reference evidence="1 2" key="1">
    <citation type="submission" date="2014-04" db="EMBL/GenBank/DDBJ databases">
        <authorList>
            <consortium name="DOE Joint Genome Institute"/>
            <person name="Kuo A."/>
            <person name="Kohler A."/>
            <person name="Jargeat P."/>
            <person name="Nagy L.G."/>
            <person name="Floudas D."/>
            <person name="Copeland A."/>
            <person name="Barry K.W."/>
            <person name="Cichocki N."/>
            <person name="Veneault-Fourrey C."/>
            <person name="LaButti K."/>
            <person name="Lindquist E.A."/>
            <person name="Lipzen A."/>
            <person name="Lundell T."/>
            <person name="Morin E."/>
            <person name="Murat C."/>
            <person name="Sun H."/>
            <person name="Tunlid A."/>
            <person name="Henrissat B."/>
            <person name="Grigoriev I.V."/>
            <person name="Hibbett D.S."/>
            <person name="Martin F."/>
            <person name="Nordberg H.P."/>
            <person name="Cantor M.N."/>
            <person name="Hua S.X."/>
        </authorList>
    </citation>
    <scope>NUCLEOTIDE SEQUENCE [LARGE SCALE GENOMIC DNA]</scope>
    <source>
        <strain evidence="1 2">Ve08.2h10</strain>
    </source>
</reference>
<evidence type="ECO:0008006" key="3">
    <source>
        <dbReference type="Google" id="ProtNLM"/>
    </source>
</evidence>
<dbReference type="InParanoid" id="A0A0D0DEK3"/>
<dbReference type="PANTHER" id="PTHR35871:SF1">
    <property type="entry name" value="CXC1-LIKE CYSTEINE CLUSTER ASSOCIATED WITH KDZ TRANSPOSASES DOMAIN-CONTAINING PROTEIN"/>
    <property type="match status" value="1"/>
</dbReference>
<sequence length="90" mass="10788">WEWQPDFKAQKSLVQEVIEKVGHLCIFLPNFHCELNFIEFFLGKVKKDLSDHCDTTFKTLNMNIPLALASVQLKTIRLWEHWIHRWMAAY</sequence>
<dbReference type="HOGENOM" id="CLU_005726_9_2_1"/>
<dbReference type="GO" id="GO:0003676">
    <property type="term" value="F:nucleic acid binding"/>
    <property type="evidence" value="ECO:0007669"/>
    <property type="project" value="InterPro"/>
</dbReference>
<evidence type="ECO:0000313" key="1">
    <source>
        <dbReference type="EMBL" id="KIK79359.1"/>
    </source>
</evidence>
<name>A0A0D0DEK3_9AGAM</name>
<organism evidence="1 2">
    <name type="scientific">Paxillus rubicundulus Ve08.2h10</name>
    <dbReference type="NCBI Taxonomy" id="930991"/>
    <lineage>
        <taxon>Eukaryota</taxon>
        <taxon>Fungi</taxon>
        <taxon>Dikarya</taxon>
        <taxon>Basidiomycota</taxon>
        <taxon>Agaricomycotina</taxon>
        <taxon>Agaricomycetes</taxon>
        <taxon>Agaricomycetidae</taxon>
        <taxon>Boletales</taxon>
        <taxon>Paxilineae</taxon>
        <taxon>Paxillaceae</taxon>
        <taxon>Paxillus</taxon>
    </lineage>
</organism>
<accession>A0A0D0DEK3</accession>
<dbReference type="InterPro" id="IPR036397">
    <property type="entry name" value="RNaseH_sf"/>
</dbReference>
<dbReference type="EMBL" id="KN826300">
    <property type="protein sequence ID" value="KIK79359.1"/>
    <property type="molecule type" value="Genomic_DNA"/>
</dbReference>
<dbReference type="STRING" id="930991.A0A0D0DEK3"/>
<dbReference type="Gene3D" id="3.30.420.10">
    <property type="entry name" value="Ribonuclease H-like superfamily/Ribonuclease H"/>
    <property type="match status" value="1"/>
</dbReference>
<gene>
    <name evidence="1" type="ORF">PAXRUDRAFT_161476</name>
</gene>
<dbReference type="PANTHER" id="PTHR35871">
    <property type="entry name" value="EXPRESSED PROTEIN"/>
    <property type="match status" value="1"/>
</dbReference>